<keyword evidence="2" id="KW-1185">Reference proteome</keyword>
<organism evidence="1 2">
    <name type="scientific">Artomyces pyxidatus</name>
    <dbReference type="NCBI Taxonomy" id="48021"/>
    <lineage>
        <taxon>Eukaryota</taxon>
        <taxon>Fungi</taxon>
        <taxon>Dikarya</taxon>
        <taxon>Basidiomycota</taxon>
        <taxon>Agaricomycotina</taxon>
        <taxon>Agaricomycetes</taxon>
        <taxon>Russulales</taxon>
        <taxon>Auriscalpiaceae</taxon>
        <taxon>Artomyces</taxon>
    </lineage>
</organism>
<gene>
    <name evidence="1" type="ORF">BV25DRAFT_1831644</name>
</gene>
<comment type="caution">
    <text evidence="1">The sequence shown here is derived from an EMBL/GenBank/DDBJ whole genome shotgun (WGS) entry which is preliminary data.</text>
</comment>
<dbReference type="Proteomes" id="UP000814140">
    <property type="component" value="Unassembled WGS sequence"/>
</dbReference>
<evidence type="ECO:0000313" key="2">
    <source>
        <dbReference type="Proteomes" id="UP000814140"/>
    </source>
</evidence>
<dbReference type="EMBL" id="MU277254">
    <property type="protein sequence ID" value="KAI0057002.1"/>
    <property type="molecule type" value="Genomic_DNA"/>
</dbReference>
<name>A0ACB8SLA8_9AGAM</name>
<accession>A0ACB8SLA8</accession>
<sequence length="377" mass="43367">MDPSAGAMSENPRRYPPSATPGEIAGANDLMWLEIRWRDRQVFLESKGYLLRPRLRPGWIPSWLSNGKRWYRCQDGILSPVREHLIDATRLSDGKLVYIKRVATGDLESSIALTLSSETLRRDPTNHAVPIIDHFPDSEDRDVSYIVMPFLALMDYPEFQYVGEILDFGEQILEGLVFLHEHGVAHRDCSLANLMMDVTNMYPRGHHPIQQSMLPDLTATAPYYPRLFVGARYYYVDFGISSMIQPGSPPLVVGTFGRDQEVPELSDDVPYDPFKVDIFSIGNVFRREFDDNYSNLDFLKPFIKSMTTRDPAARPSAKKMLKKWRHMRRQTTALRRHWRLARREETIVYTVVASGLHLVRIGLHLVKWIGGQRYLGS</sequence>
<evidence type="ECO:0000313" key="1">
    <source>
        <dbReference type="EMBL" id="KAI0057002.1"/>
    </source>
</evidence>
<protein>
    <submittedName>
        <fullName evidence="1">Uncharacterized protein</fullName>
    </submittedName>
</protein>
<proteinExistence type="predicted"/>
<reference evidence="1" key="2">
    <citation type="journal article" date="2022" name="New Phytol.">
        <title>Evolutionary transition to the ectomycorrhizal habit in the genomes of a hyperdiverse lineage of mushroom-forming fungi.</title>
        <authorList>
            <person name="Looney B."/>
            <person name="Miyauchi S."/>
            <person name="Morin E."/>
            <person name="Drula E."/>
            <person name="Courty P.E."/>
            <person name="Kohler A."/>
            <person name="Kuo A."/>
            <person name="LaButti K."/>
            <person name="Pangilinan J."/>
            <person name="Lipzen A."/>
            <person name="Riley R."/>
            <person name="Andreopoulos W."/>
            <person name="He G."/>
            <person name="Johnson J."/>
            <person name="Nolan M."/>
            <person name="Tritt A."/>
            <person name="Barry K.W."/>
            <person name="Grigoriev I.V."/>
            <person name="Nagy L.G."/>
            <person name="Hibbett D."/>
            <person name="Henrissat B."/>
            <person name="Matheny P.B."/>
            <person name="Labbe J."/>
            <person name="Martin F.M."/>
        </authorList>
    </citation>
    <scope>NUCLEOTIDE SEQUENCE</scope>
    <source>
        <strain evidence="1">HHB10654</strain>
    </source>
</reference>
<reference evidence="1" key="1">
    <citation type="submission" date="2021-03" db="EMBL/GenBank/DDBJ databases">
        <authorList>
            <consortium name="DOE Joint Genome Institute"/>
            <person name="Ahrendt S."/>
            <person name="Looney B.P."/>
            <person name="Miyauchi S."/>
            <person name="Morin E."/>
            <person name="Drula E."/>
            <person name="Courty P.E."/>
            <person name="Chicoki N."/>
            <person name="Fauchery L."/>
            <person name="Kohler A."/>
            <person name="Kuo A."/>
            <person name="Labutti K."/>
            <person name="Pangilinan J."/>
            <person name="Lipzen A."/>
            <person name="Riley R."/>
            <person name="Andreopoulos W."/>
            <person name="He G."/>
            <person name="Johnson J."/>
            <person name="Barry K.W."/>
            <person name="Grigoriev I.V."/>
            <person name="Nagy L."/>
            <person name="Hibbett D."/>
            <person name="Henrissat B."/>
            <person name="Matheny P.B."/>
            <person name="Labbe J."/>
            <person name="Martin F."/>
        </authorList>
    </citation>
    <scope>NUCLEOTIDE SEQUENCE</scope>
    <source>
        <strain evidence="1">HHB10654</strain>
    </source>
</reference>